<reference evidence="2" key="1">
    <citation type="submission" date="2016-10" db="EMBL/GenBank/DDBJ databases">
        <title>Sequence of Gallionella enrichment culture.</title>
        <authorList>
            <person name="Poehlein A."/>
            <person name="Muehling M."/>
            <person name="Daniel R."/>
        </authorList>
    </citation>
    <scope>NUCLEOTIDE SEQUENCE</scope>
</reference>
<name>A0A1J5S490_9ZZZZ</name>
<dbReference type="GO" id="GO:0046417">
    <property type="term" value="P:chorismate metabolic process"/>
    <property type="evidence" value="ECO:0007669"/>
    <property type="project" value="InterPro"/>
</dbReference>
<dbReference type="InterPro" id="IPR036979">
    <property type="entry name" value="CM_dom_sf"/>
</dbReference>
<organism evidence="2">
    <name type="scientific">mine drainage metagenome</name>
    <dbReference type="NCBI Taxonomy" id="410659"/>
    <lineage>
        <taxon>unclassified sequences</taxon>
        <taxon>metagenomes</taxon>
        <taxon>ecological metagenomes</taxon>
    </lineage>
</organism>
<evidence type="ECO:0000313" key="2">
    <source>
        <dbReference type="EMBL" id="OIQ96555.1"/>
    </source>
</evidence>
<dbReference type="InterPro" id="IPR036263">
    <property type="entry name" value="Chorismate_II_sf"/>
</dbReference>
<sequence>MAAEKSLDKLRGEIDRLDDALHDLLMKRAEVVERVAALKEDGGQVTLRPGREAEIVRRIVARHGGRFPKPTLARLWRELISGMCAIQGQVSMAVYSPERGAGYLDLARDHYGSSAVMTPWSSPGQVVRAVAEGSANVGILPMPDRDDGELWWTSLMGDSTDLPRIVTRLPFSGATRSDGLEALVVARQSFDPTGYDRSWLGVETLPDVSRARLRAVLGAAGLEPTALAATHRQSDSWLHLVEISGALSPDDRRLAKLVERREPVLRCALLGGYPVPLSPEDLAD</sequence>
<dbReference type="SMART" id="SM00830">
    <property type="entry name" value="CM_2"/>
    <property type="match status" value="1"/>
</dbReference>
<dbReference type="GO" id="GO:0004106">
    <property type="term" value="F:chorismate mutase activity"/>
    <property type="evidence" value="ECO:0007669"/>
    <property type="project" value="InterPro"/>
</dbReference>
<dbReference type="Gene3D" id="1.20.59.10">
    <property type="entry name" value="Chorismate mutase"/>
    <property type="match status" value="1"/>
</dbReference>
<comment type="caution">
    <text evidence="2">The sequence shown here is derived from an EMBL/GenBank/DDBJ whole genome shotgun (WGS) entry which is preliminary data.</text>
</comment>
<gene>
    <name evidence="2" type="ORF">GALL_213810</name>
</gene>
<dbReference type="EMBL" id="MLJW01000146">
    <property type="protein sequence ID" value="OIQ96555.1"/>
    <property type="molecule type" value="Genomic_DNA"/>
</dbReference>
<protein>
    <recommendedName>
        <fullName evidence="1">Chorismate mutase domain-containing protein</fullName>
    </recommendedName>
</protein>
<feature type="domain" description="Chorismate mutase" evidence="1">
    <location>
        <begin position="1"/>
        <end position="91"/>
    </location>
</feature>
<dbReference type="AlphaFoldDB" id="A0A1J5S490"/>
<dbReference type="SUPFAM" id="SSF48600">
    <property type="entry name" value="Chorismate mutase II"/>
    <property type="match status" value="1"/>
</dbReference>
<dbReference type="InterPro" id="IPR002701">
    <property type="entry name" value="CM_II_prokaryot"/>
</dbReference>
<dbReference type="PROSITE" id="PS51168">
    <property type="entry name" value="CHORISMATE_MUT_2"/>
    <property type="match status" value="1"/>
</dbReference>
<accession>A0A1J5S490</accession>
<dbReference type="Pfam" id="PF01817">
    <property type="entry name" value="CM_2"/>
    <property type="match status" value="1"/>
</dbReference>
<proteinExistence type="predicted"/>
<evidence type="ECO:0000259" key="1">
    <source>
        <dbReference type="PROSITE" id="PS51168"/>
    </source>
</evidence>